<dbReference type="SUPFAM" id="SSF103473">
    <property type="entry name" value="MFS general substrate transporter"/>
    <property type="match status" value="1"/>
</dbReference>
<feature type="region of interest" description="Disordered" evidence="2">
    <location>
        <begin position="482"/>
        <end position="508"/>
    </location>
</feature>
<evidence type="ECO:0000259" key="4">
    <source>
        <dbReference type="PROSITE" id="PS50850"/>
    </source>
</evidence>
<dbReference type="InterPro" id="IPR011701">
    <property type="entry name" value="MFS"/>
</dbReference>
<dbReference type="Gene3D" id="1.20.1250.20">
    <property type="entry name" value="MFS general substrate transporter like domains"/>
    <property type="match status" value="2"/>
</dbReference>
<feature type="transmembrane region" description="Helical" evidence="3">
    <location>
        <begin position="92"/>
        <end position="119"/>
    </location>
</feature>
<dbReference type="PROSITE" id="PS50850">
    <property type="entry name" value="MFS"/>
    <property type="match status" value="1"/>
</dbReference>
<gene>
    <name evidence="5" type="ORF">MAR_025962</name>
</gene>
<comment type="subcellular location">
    <subcellularLocation>
        <location evidence="1">Membrane</location>
        <topology evidence="1">Multi-pass membrane protein</topology>
    </subcellularLocation>
</comment>
<evidence type="ECO:0000256" key="2">
    <source>
        <dbReference type="SAM" id="MobiDB-lite"/>
    </source>
</evidence>
<feature type="transmembrane region" description="Helical" evidence="3">
    <location>
        <begin position="64"/>
        <end position="86"/>
    </location>
</feature>
<evidence type="ECO:0000313" key="6">
    <source>
        <dbReference type="Proteomes" id="UP001164746"/>
    </source>
</evidence>
<keyword evidence="3" id="KW-0472">Membrane</keyword>
<feature type="domain" description="Major facilitator superfamily (MFS) profile" evidence="4">
    <location>
        <begin position="1"/>
        <end position="423"/>
    </location>
</feature>
<name>A0ABY7EP61_MYAAR</name>
<feature type="transmembrane region" description="Helical" evidence="3">
    <location>
        <begin position="16"/>
        <end position="43"/>
    </location>
</feature>
<feature type="transmembrane region" description="Helical" evidence="3">
    <location>
        <begin position="126"/>
        <end position="149"/>
    </location>
</feature>
<dbReference type="PANTHER" id="PTHR11360:SF284">
    <property type="entry name" value="EG:103B4.3 PROTEIN-RELATED"/>
    <property type="match status" value="1"/>
</dbReference>
<dbReference type="InterPro" id="IPR050327">
    <property type="entry name" value="Proton-linked_MCT"/>
</dbReference>
<dbReference type="InterPro" id="IPR020846">
    <property type="entry name" value="MFS_dom"/>
</dbReference>
<dbReference type="CDD" id="cd17352">
    <property type="entry name" value="MFS_MCT_SLC16"/>
    <property type="match status" value="1"/>
</dbReference>
<feature type="transmembrane region" description="Helical" evidence="3">
    <location>
        <begin position="399"/>
        <end position="421"/>
    </location>
</feature>
<proteinExistence type="predicted"/>
<evidence type="ECO:0000313" key="5">
    <source>
        <dbReference type="EMBL" id="WAR11782.1"/>
    </source>
</evidence>
<keyword evidence="3" id="KW-1133">Transmembrane helix</keyword>
<dbReference type="InterPro" id="IPR036259">
    <property type="entry name" value="MFS_trans_sf"/>
</dbReference>
<keyword evidence="6" id="KW-1185">Reference proteome</keyword>
<dbReference type="Proteomes" id="UP001164746">
    <property type="component" value="Chromosome 8"/>
</dbReference>
<evidence type="ECO:0000256" key="1">
    <source>
        <dbReference type="ARBA" id="ARBA00004141"/>
    </source>
</evidence>
<feature type="transmembrane region" description="Helical" evidence="3">
    <location>
        <begin position="278"/>
        <end position="299"/>
    </location>
</feature>
<dbReference type="EMBL" id="CP111019">
    <property type="protein sequence ID" value="WAR11782.1"/>
    <property type="molecule type" value="Genomic_DNA"/>
</dbReference>
<reference evidence="5" key="1">
    <citation type="submission" date="2022-11" db="EMBL/GenBank/DDBJ databases">
        <title>Centuries of genome instability and evolution in soft-shell clam transmissible cancer (bioRxiv).</title>
        <authorList>
            <person name="Hart S.F.M."/>
            <person name="Yonemitsu M.A."/>
            <person name="Giersch R.M."/>
            <person name="Beal B.F."/>
            <person name="Arriagada G."/>
            <person name="Davis B.W."/>
            <person name="Ostrander E.A."/>
            <person name="Goff S.P."/>
            <person name="Metzger M.J."/>
        </authorList>
    </citation>
    <scope>NUCLEOTIDE SEQUENCE</scope>
    <source>
        <strain evidence="5">MELC-2E11</strain>
        <tissue evidence="5">Siphon/mantle</tissue>
    </source>
</reference>
<evidence type="ECO:0000256" key="3">
    <source>
        <dbReference type="SAM" id="Phobius"/>
    </source>
</evidence>
<dbReference type="Pfam" id="PF07690">
    <property type="entry name" value="MFS_1"/>
    <property type="match status" value="1"/>
</dbReference>
<keyword evidence="3" id="KW-0812">Transmembrane</keyword>
<feature type="transmembrane region" description="Helical" evidence="3">
    <location>
        <begin position="311"/>
        <end position="328"/>
    </location>
</feature>
<protein>
    <submittedName>
        <fullName evidence="5">MOT12-like protein</fullName>
    </submittedName>
</protein>
<sequence length="508" mass="56485">MADTERRKDPDIDRGFAWAILAGCFLMYLFVVGGIKAYGILYTELVDFYGSGSGNTAWIGSTRFSFRTVAFIGGLLIGAGFISSGFVPSINYMYISFGLCAGLGYGLSFSPCSTIISFYFEERRALANGITVSASGIGALVFPFLYQFLIREYGLQGTFLILGAFALHVCAAACIFRQPRLIVQEKRHQQLKRNRTSDHKGLLNGESSFTQHENRIEEEKPSTCCPASFDNMFKFSLLCNPRFLMYVVAFVLCMNGYGNNLILIPAHLKALGYNRDQIALGVSIMGAFEVIARIFFGWFADKGFVKKRYMFIFNMGVAAIFCFMAPFFKSYYFFAVYAAIIGTFPGSFWSLISVLIIDVVGMKDFTAAFGLVSLFLAMGAAISQPSIGWLQDRTGNWNMSFVLTGCLLLLSAFTVMLEPCIKRSMKRRRLREAEATERAALDAVPLRIRSRSGLPEDADDRESLMEEDVELKLTSGRISRIYRPYDSNHPPPSSPDRAAAPTIGLDDV</sequence>
<accession>A0ABY7EP61</accession>
<feature type="transmembrane region" description="Helical" evidence="3">
    <location>
        <begin position="243"/>
        <end position="266"/>
    </location>
</feature>
<organism evidence="5 6">
    <name type="scientific">Mya arenaria</name>
    <name type="common">Soft-shell clam</name>
    <dbReference type="NCBI Taxonomy" id="6604"/>
    <lineage>
        <taxon>Eukaryota</taxon>
        <taxon>Metazoa</taxon>
        <taxon>Spiralia</taxon>
        <taxon>Lophotrochozoa</taxon>
        <taxon>Mollusca</taxon>
        <taxon>Bivalvia</taxon>
        <taxon>Autobranchia</taxon>
        <taxon>Heteroconchia</taxon>
        <taxon>Euheterodonta</taxon>
        <taxon>Imparidentia</taxon>
        <taxon>Neoheterodontei</taxon>
        <taxon>Myida</taxon>
        <taxon>Myoidea</taxon>
        <taxon>Myidae</taxon>
        <taxon>Mya</taxon>
    </lineage>
</organism>
<feature type="transmembrane region" description="Helical" evidence="3">
    <location>
        <begin position="334"/>
        <end position="360"/>
    </location>
</feature>
<feature type="transmembrane region" description="Helical" evidence="3">
    <location>
        <begin position="367"/>
        <end position="387"/>
    </location>
</feature>
<dbReference type="PANTHER" id="PTHR11360">
    <property type="entry name" value="MONOCARBOXYLATE TRANSPORTER"/>
    <property type="match status" value="1"/>
</dbReference>
<feature type="transmembrane region" description="Helical" evidence="3">
    <location>
        <begin position="155"/>
        <end position="176"/>
    </location>
</feature>